<organism evidence="2 3">
    <name type="scientific">candidate division NPL-UPA2 bacterium Unc8</name>
    <dbReference type="NCBI Taxonomy" id="1980939"/>
    <lineage>
        <taxon>Bacteria</taxon>
    </lineage>
</organism>
<dbReference type="PANTHER" id="PTHR36214:SF5">
    <property type="entry name" value="ACETYL-COA DECARBONYLASE_SYNTHASE COMPLEX SUBUNIT DELTA"/>
    <property type="match status" value="1"/>
</dbReference>
<gene>
    <name evidence="2" type="ORF">B9J77_03400</name>
</gene>
<accession>A0A399FYB7</accession>
<dbReference type="Pfam" id="PF03599">
    <property type="entry name" value="CdhD"/>
    <property type="match status" value="1"/>
</dbReference>
<evidence type="ECO:0000313" key="3">
    <source>
        <dbReference type="Proteomes" id="UP000266287"/>
    </source>
</evidence>
<evidence type="ECO:0000313" key="2">
    <source>
        <dbReference type="EMBL" id="RII00183.1"/>
    </source>
</evidence>
<dbReference type="InterPro" id="IPR011005">
    <property type="entry name" value="Dihydropteroate_synth-like_sf"/>
</dbReference>
<dbReference type="Proteomes" id="UP000266287">
    <property type="component" value="Unassembled WGS sequence"/>
</dbReference>
<dbReference type="InterPro" id="IPR016041">
    <property type="entry name" value="Ac-CoA_synth_d_su_TIM-brl"/>
</dbReference>
<dbReference type="SUPFAM" id="SSF51717">
    <property type="entry name" value="Dihydropteroate synthetase-like"/>
    <property type="match status" value="1"/>
</dbReference>
<sequence length="289" mass="31900">MAYEAAIETYSGKVEEVTIGKGEDSLRVGGETTLPFHFFEGRLPNPPKLALEVSHQRQLDRSEEAFKAEIISLQLLGTDAEGKDIEEIAAMTAEIVRSVGVPVIVYGTGEPERDRELLPKVAEACAGEGLLLGPVKKENYREIAAACLKYDHRLIAQTPLDVNATKQLNIMLTKEGISTDRIVIDPLSSALGYGMEYSYSAMERIKLAALAHNDKMLQMPIIANIGGECWKVKEAKEDDAQGVLWEGITALCFILAGANILILRSPHTYKLIQQILSKHLKNYDNREGY</sequence>
<dbReference type="EMBL" id="NDHY01000006">
    <property type="protein sequence ID" value="RII00183.1"/>
    <property type="molecule type" value="Genomic_DNA"/>
</dbReference>
<feature type="domain" description="CO dehydrogenase/acetyl-CoA synthase delta subunit TIM barrel" evidence="1">
    <location>
        <begin position="16"/>
        <end position="275"/>
    </location>
</feature>
<dbReference type="PANTHER" id="PTHR36214">
    <property type="match status" value="1"/>
</dbReference>
<protein>
    <submittedName>
        <fullName evidence="2">Acetyl-CoA decarbonylase/synthase complex subunit delta</fullName>
    </submittedName>
</protein>
<name>A0A399FYB7_UNCN2</name>
<dbReference type="Gene3D" id="3.20.20.20">
    <property type="entry name" value="Dihydropteroate synthase-like"/>
    <property type="match status" value="1"/>
</dbReference>
<dbReference type="AlphaFoldDB" id="A0A399FYB7"/>
<dbReference type="InterPro" id="IPR051069">
    <property type="entry name" value="ACDS_complex_subunit"/>
</dbReference>
<evidence type="ECO:0000259" key="1">
    <source>
        <dbReference type="Pfam" id="PF03599"/>
    </source>
</evidence>
<comment type="caution">
    <text evidence="2">The sequence shown here is derived from an EMBL/GenBank/DDBJ whole genome shotgun (WGS) entry which is preliminary data.</text>
</comment>
<proteinExistence type="predicted"/>
<reference evidence="2 3" key="1">
    <citation type="submission" date="2018-08" db="EMBL/GenBank/DDBJ databases">
        <title>Draft genome of candidate division NPL-UPA2 bacterium Unc8 that adapted to ultra-basic serpentinizing groundwater.</title>
        <authorList>
            <person name="Ishii S."/>
            <person name="Suzuki S."/>
            <person name="Nealson K.H."/>
        </authorList>
    </citation>
    <scope>NUCLEOTIDE SEQUENCE [LARGE SCALE GENOMIC DNA]</scope>
    <source>
        <strain evidence="2">Unc8</strain>
    </source>
</reference>